<evidence type="ECO:0000259" key="1">
    <source>
        <dbReference type="Pfam" id="PF00483"/>
    </source>
</evidence>
<dbReference type="AlphaFoldDB" id="A0A2U3D6M3"/>
<dbReference type="SUPFAM" id="SSF53448">
    <property type="entry name" value="Nucleotide-diphospho-sugar transferases"/>
    <property type="match status" value="1"/>
</dbReference>
<dbReference type="CDD" id="cd04181">
    <property type="entry name" value="NTP_transferase"/>
    <property type="match status" value="1"/>
</dbReference>
<dbReference type="InterPro" id="IPR050486">
    <property type="entry name" value="Mannose-1P_guanyltransferase"/>
</dbReference>
<evidence type="ECO:0000313" key="2">
    <source>
        <dbReference type="EMBL" id="PWI56934.1"/>
    </source>
</evidence>
<dbReference type="OrthoDB" id="9801899at2"/>
<feature type="domain" description="Nucleotidyl transferase" evidence="1">
    <location>
        <begin position="2"/>
        <end position="233"/>
    </location>
</feature>
<comment type="caution">
    <text evidence="2">The sequence shown here is derived from an EMBL/GenBank/DDBJ whole genome shotgun (WGS) entry which is preliminary data.</text>
</comment>
<keyword evidence="3" id="KW-1185">Reference proteome</keyword>
<protein>
    <recommendedName>
        <fullName evidence="1">Nucleotidyl transferase domain-containing protein</fullName>
    </recommendedName>
</protein>
<accession>A0A2U3D6M3</accession>
<reference evidence="2 3" key="1">
    <citation type="submission" date="2016-11" db="EMBL/GenBank/DDBJ databases">
        <title>Comparative genomics of Acidibacillus ferroxidans species.</title>
        <authorList>
            <person name="Oliveira G."/>
            <person name="Nunes G."/>
            <person name="Oliveira R."/>
            <person name="Araujo F."/>
            <person name="Salim A."/>
            <person name="Scholte L."/>
            <person name="Morais D."/>
            <person name="Nancucheo I."/>
            <person name="Johnson D.B."/>
            <person name="Grail B."/>
            <person name="Bittencourt J."/>
            <person name="Valadares R."/>
        </authorList>
    </citation>
    <scope>NUCLEOTIDE SEQUENCE [LARGE SCALE GENOMIC DNA]</scope>
    <source>
        <strain evidence="2 3">Y002</strain>
    </source>
</reference>
<proteinExistence type="predicted"/>
<dbReference type="Proteomes" id="UP000245380">
    <property type="component" value="Unassembled WGS sequence"/>
</dbReference>
<dbReference type="Pfam" id="PF00483">
    <property type="entry name" value="NTP_transferase"/>
    <property type="match status" value="1"/>
</dbReference>
<dbReference type="InterPro" id="IPR005835">
    <property type="entry name" value="NTP_transferase_dom"/>
</dbReference>
<name>A0A2U3D6M3_SULT2</name>
<gene>
    <name evidence="2" type="ORF">BM613_11045</name>
</gene>
<dbReference type="PANTHER" id="PTHR22572">
    <property type="entry name" value="SUGAR-1-PHOSPHATE GUANYL TRANSFERASE"/>
    <property type="match status" value="1"/>
</dbReference>
<dbReference type="EMBL" id="MPDK01000022">
    <property type="protein sequence ID" value="PWI56934.1"/>
    <property type="molecule type" value="Genomic_DNA"/>
</dbReference>
<dbReference type="InterPro" id="IPR029044">
    <property type="entry name" value="Nucleotide-diphossugar_trans"/>
</dbReference>
<organism evidence="2 3">
    <name type="scientific">Sulfoacidibacillus thermotolerans</name>
    <name type="common">Acidibacillus sulfuroxidans</name>
    <dbReference type="NCBI Taxonomy" id="1765684"/>
    <lineage>
        <taxon>Bacteria</taxon>
        <taxon>Bacillati</taxon>
        <taxon>Bacillota</taxon>
        <taxon>Bacilli</taxon>
        <taxon>Bacillales</taxon>
        <taxon>Alicyclobacillaceae</taxon>
        <taxon>Sulfoacidibacillus</taxon>
    </lineage>
</organism>
<evidence type="ECO:0000313" key="3">
    <source>
        <dbReference type="Proteomes" id="UP000245380"/>
    </source>
</evidence>
<dbReference type="Gene3D" id="3.90.550.10">
    <property type="entry name" value="Spore Coat Polysaccharide Biosynthesis Protein SpsA, Chain A"/>
    <property type="match status" value="1"/>
</dbReference>
<sequence length="263" mass="29780">MKAVIMAGGFGTRLQPLTRSLPKPMLPLLDRPTLAYIVDWLVSHQITDLMVTTCYLSDAIQSYFQTGERFGARMHYSYESVPLGTAGGIKAVHEFLTDTFVVMSGDGMTDFDLTQALAYHRQKGALATVLLTSMACPLGYGIVQLDPQGYIERFIEKPQTWQQGERYLVNTGIYIFEPEVLRYIPEGFPCDFGRDLFPRFVEEGFPLYGYEAQGYWSDIGTLHQYYQTQLDMLNGRVRVKLPSEVKVLTRNAERPLSSAQRMG</sequence>
<dbReference type="RefSeq" id="WP_109431262.1">
    <property type="nucleotide sequence ID" value="NZ_MPDK01000022.1"/>
</dbReference>